<evidence type="ECO:0000313" key="3">
    <source>
        <dbReference type="Proteomes" id="UP000063699"/>
    </source>
</evidence>
<dbReference type="Proteomes" id="UP000063699">
    <property type="component" value="Chromosome"/>
</dbReference>
<keyword evidence="3" id="KW-1185">Reference proteome</keyword>
<dbReference type="OrthoDB" id="3629752at2"/>
<feature type="region of interest" description="Disordered" evidence="1">
    <location>
        <begin position="78"/>
        <end position="99"/>
    </location>
</feature>
<dbReference type="EMBL" id="CP012752">
    <property type="protein sequence ID" value="ALG07366.1"/>
    <property type="molecule type" value="Genomic_DNA"/>
</dbReference>
<organism evidence="2 3">
    <name type="scientific">Kibdelosporangium phytohabitans</name>
    <dbReference type="NCBI Taxonomy" id="860235"/>
    <lineage>
        <taxon>Bacteria</taxon>
        <taxon>Bacillati</taxon>
        <taxon>Actinomycetota</taxon>
        <taxon>Actinomycetes</taxon>
        <taxon>Pseudonocardiales</taxon>
        <taxon>Pseudonocardiaceae</taxon>
        <taxon>Kibdelosporangium</taxon>
    </lineage>
</organism>
<dbReference type="AlphaFoldDB" id="A0A0N9HV22"/>
<reference evidence="2 3" key="1">
    <citation type="submission" date="2015-07" db="EMBL/GenBank/DDBJ databases">
        <title>Genome sequencing of Kibdelosporangium phytohabitans.</title>
        <authorList>
            <person name="Qin S."/>
            <person name="Xing K."/>
        </authorList>
    </citation>
    <scope>NUCLEOTIDE SEQUENCE [LARGE SCALE GENOMIC DNA]</scope>
    <source>
        <strain evidence="2 3">KLBMP1111</strain>
    </source>
</reference>
<sequence length="112" mass="11667">MLITAGCSATPERENRVPPESPSAQDALKFGGVVLPTSAEVLGVARDTGIDQTPPGGAAPAVRRRHEPVVGFELHRAAGARPGPLREGPGGRVLVDRTDPATSTVHLRLFTT</sequence>
<evidence type="ECO:0000256" key="1">
    <source>
        <dbReference type="SAM" id="MobiDB-lite"/>
    </source>
</evidence>
<dbReference type="RefSeq" id="WP_054289334.1">
    <property type="nucleotide sequence ID" value="NZ_CP012752.1"/>
</dbReference>
<protein>
    <submittedName>
        <fullName evidence="2">Uncharacterized protein</fullName>
    </submittedName>
</protein>
<dbReference type="KEGG" id="kphy:AOZ06_10920"/>
<proteinExistence type="predicted"/>
<name>A0A0N9HV22_9PSEU</name>
<accession>A0A0N9HV22</accession>
<evidence type="ECO:0000313" key="2">
    <source>
        <dbReference type="EMBL" id="ALG07366.1"/>
    </source>
</evidence>
<gene>
    <name evidence="2" type="ORF">AOZ06_10920</name>
</gene>
<feature type="region of interest" description="Disordered" evidence="1">
    <location>
        <begin position="1"/>
        <end position="23"/>
    </location>
</feature>
<feature type="compositionally biased region" description="Low complexity" evidence="1">
    <location>
        <begin position="78"/>
        <end position="87"/>
    </location>
</feature>